<dbReference type="EMBL" id="JADQTO010000043">
    <property type="protein sequence ID" value="MBG0568701.1"/>
    <property type="molecule type" value="Genomic_DNA"/>
</dbReference>
<name>A0A931CKG1_9ACTN</name>
<gene>
    <name evidence="1" type="ORF">I4J89_45525</name>
</gene>
<sequence>MILGKARIALSQHIELNTTNTRFSQTFSFTIKEAWGALASLRYNFVPSCSSGCTASGGITSPLLNVGSSWSGTFTGYSVNAASTTSFSPNVTITLINPAGQPGGATTFTVNPDHPIRCDSQVGSYPGCVIPTVIPTLYISVAESGAAAHNILFAQTYLPDKWGKSKPLRRLADTGIQDTNRRAICDATFVPDPSVVGGDSCDEFAFAASYQSGNMLGVKGSSCAEIKPYIDQTTGTWMIAPAGRGWNGSERCVRGHVALADNTSVGSRLGSFTSAFRVLDYDEYWVSVID</sequence>
<keyword evidence="2" id="KW-1185">Reference proteome</keyword>
<evidence type="ECO:0000313" key="1">
    <source>
        <dbReference type="EMBL" id="MBG0568701.1"/>
    </source>
</evidence>
<dbReference type="RefSeq" id="WP_196420472.1">
    <property type="nucleotide sequence ID" value="NZ_JADQTO010000043.1"/>
</dbReference>
<proteinExistence type="predicted"/>
<evidence type="ECO:0000313" key="2">
    <source>
        <dbReference type="Proteomes" id="UP000598146"/>
    </source>
</evidence>
<protein>
    <submittedName>
        <fullName evidence="1">Uncharacterized protein</fullName>
    </submittedName>
</protein>
<dbReference type="Proteomes" id="UP000598146">
    <property type="component" value="Unassembled WGS sequence"/>
</dbReference>
<reference evidence="1" key="1">
    <citation type="submission" date="2020-11" db="EMBL/GenBank/DDBJ databases">
        <title>Isolation and identification of active actinomycetes.</title>
        <authorList>
            <person name="Sun X."/>
        </authorList>
    </citation>
    <scope>NUCLEOTIDE SEQUENCE</scope>
    <source>
        <strain evidence="1">NEAU-A11</strain>
    </source>
</reference>
<comment type="caution">
    <text evidence="1">The sequence shown here is derived from an EMBL/GenBank/DDBJ whole genome shotgun (WGS) entry which is preliminary data.</text>
</comment>
<accession>A0A931CKG1</accession>
<organism evidence="1 2">
    <name type="scientific">Actinoplanes aureus</name>
    <dbReference type="NCBI Taxonomy" id="2792083"/>
    <lineage>
        <taxon>Bacteria</taxon>
        <taxon>Bacillati</taxon>
        <taxon>Actinomycetota</taxon>
        <taxon>Actinomycetes</taxon>
        <taxon>Micromonosporales</taxon>
        <taxon>Micromonosporaceae</taxon>
        <taxon>Actinoplanes</taxon>
    </lineage>
</organism>
<dbReference type="AlphaFoldDB" id="A0A931CKG1"/>